<dbReference type="OrthoDB" id="112232at2"/>
<evidence type="ECO:0000313" key="3">
    <source>
        <dbReference type="Proteomes" id="UP000327030"/>
    </source>
</evidence>
<reference evidence="3" key="1">
    <citation type="submission" date="2019-08" db="EMBL/GenBank/DDBJ databases">
        <title>Complete Genome Sequence of the Polysaccharide-Degrading Rumen Bacterium Pseudobutyrivibrio xylanivorans MA3014.</title>
        <authorList>
            <person name="Palevich N."/>
            <person name="Maclean P.H."/>
            <person name="Kelly W.J."/>
            <person name="Leahy S.C."/>
            <person name="Rakonjac J."/>
            <person name="Attwood G.T."/>
        </authorList>
    </citation>
    <scope>NUCLEOTIDE SEQUENCE [LARGE SCALE GENOMIC DNA]</scope>
    <source>
        <strain evidence="3">MA3014</strain>
    </source>
</reference>
<sequence>MRKIKEVFQNGLFVSFITVLLKLIALVIGAFIAFNLYYIKNYYSRIEQEYLNNDNGIILDNSNQNQVYQNSEVNNDSHVENNSFYSRVIDENTSEHTLLQYAENACISGNYEAAVEIYSMEKLSESPVALNNMGYLYSQGLYSPQNIDIADDYYDKAIKVGSDKALDNKLAMHLNNRCEDIIEILKQGYEAGDSNTISFLNYAFFENYSDYEVEGLHKFAVWLLYDASLEEQENFISNLYEWNEEGNVFLTYSPRDTNLVKYIWYDDNSWVDVQNGIAGTTKCYKKYVLKCIGVELLNEGIERVTEELNND</sequence>
<keyword evidence="1" id="KW-0472">Membrane</keyword>
<dbReference type="RefSeq" id="WP_151623265.1">
    <property type="nucleotide sequence ID" value="NZ_CP043028.1"/>
</dbReference>
<dbReference type="Gene3D" id="1.25.40.10">
    <property type="entry name" value="Tetratricopeptide repeat domain"/>
    <property type="match status" value="1"/>
</dbReference>
<name>A0A5P6VUA5_PSEXY</name>
<dbReference type="InterPro" id="IPR011990">
    <property type="entry name" value="TPR-like_helical_dom_sf"/>
</dbReference>
<dbReference type="SUPFAM" id="SSF81901">
    <property type="entry name" value="HCP-like"/>
    <property type="match status" value="1"/>
</dbReference>
<dbReference type="KEGG" id="pxv:FXF36_08035"/>
<evidence type="ECO:0000313" key="2">
    <source>
        <dbReference type="EMBL" id="QFJ54804.1"/>
    </source>
</evidence>
<dbReference type="Proteomes" id="UP000327030">
    <property type="component" value="Chromosome 1"/>
</dbReference>
<organism evidence="2 3">
    <name type="scientific">Pseudobutyrivibrio xylanivorans</name>
    <dbReference type="NCBI Taxonomy" id="185007"/>
    <lineage>
        <taxon>Bacteria</taxon>
        <taxon>Bacillati</taxon>
        <taxon>Bacillota</taxon>
        <taxon>Clostridia</taxon>
        <taxon>Lachnospirales</taxon>
        <taxon>Lachnospiraceae</taxon>
        <taxon>Pseudobutyrivibrio</taxon>
    </lineage>
</organism>
<evidence type="ECO:0000256" key="1">
    <source>
        <dbReference type="SAM" id="Phobius"/>
    </source>
</evidence>
<proteinExistence type="predicted"/>
<dbReference type="AlphaFoldDB" id="A0A5P6VUA5"/>
<feature type="transmembrane region" description="Helical" evidence="1">
    <location>
        <begin position="12"/>
        <end position="38"/>
    </location>
</feature>
<dbReference type="SMART" id="SM00671">
    <property type="entry name" value="SEL1"/>
    <property type="match status" value="1"/>
</dbReference>
<accession>A0A5P6VUA5</accession>
<gene>
    <name evidence="2" type="ORF">FXF36_08035</name>
</gene>
<protein>
    <submittedName>
        <fullName evidence="2">Sel1 repeat family protein</fullName>
    </submittedName>
</protein>
<dbReference type="EMBL" id="CP043028">
    <property type="protein sequence ID" value="QFJ54804.1"/>
    <property type="molecule type" value="Genomic_DNA"/>
</dbReference>
<dbReference type="InterPro" id="IPR006597">
    <property type="entry name" value="Sel1-like"/>
</dbReference>
<keyword evidence="1" id="KW-0812">Transmembrane</keyword>
<keyword evidence="1" id="KW-1133">Transmembrane helix</keyword>